<organism evidence="1 2">
    <name type="scientific">Clostridium novyi (strain NT)</name>
    <dbReference type="NCBI Taxonomy" id="386415"/>
    <lineage>
        <taxon>Bacteria</taxon>
        <taxon>Bacillati</taxon>
        <taxon>Bacillota</taxon>
        <taxon>Clostridia</taxon>
        <taxon>Eubacteriales</taxon>
        <taxon>Clostridiaceae</taxon>
        <taxon>Clostridium</taxon>
    </lineage>
</organism>
<dbReference type="PATRIC" id="fig|386415.7.peg.341"/>
<dbReference type="EMBL" id="CP000382">
    <property type="protein sequence ID" value="ABK60929.1"/>
    <property type="molecule type" value="Genomic_DNA"/>
</dbReference>
<dbReference type="KEGG" id="cno:NT01CX_1231"/>
<gene>
    <name evidence="1" type="ordered locus">NT01CX_1231</name>
</gene>
<sequence>MCQLKNYSEEAVDKLLAKVLAKYEHICKCEQCQRDIKAYALNYIAPKYITSEKGEIYARALSEIDKQQTINIINAIMRGIEVVSKNPKHTY</sequence>
<protein>
    <recommendedName>
        <fullName evidence="3">Competence protein ComFB</fullName>
    </recommendedName>
</protein>
<dbReference type="RefSeq" id="WP_011721322.1">
    <property type="nucleotide sequence ID" value="NC_008593.1"/>
</dbReference>
<reference evidence="1 2" key="1">
    <citation type="journal article" date="2006" name="Nat. Biotechnol.">
        <title>The genome and transcriptomes of the anti-tumor agent Clostridium novyi-NT.</title>
        <authorList>
            <person name="Bettegowda C."/>
            <person name="Huang X."/>
            <person name="Lin J."/>
            <person name="Cheong I."/>
            <person name="Kohli M."/>
            <person name="Szabo S.A."/>
            <person name="Zhang X."/>
            <person name="Diaz L.A. Jr."/>
            <person name="Velculescu V.E."/>
            <person name="Parmigiani G."/>
            <person name="Kinzler K.W."/>
            <person name="Vogelstein B."/>
            <person name="Zhou S."/>
        </authorList>
    </citation>
    <scope>NUCLEOTIDE SEQUENCE [LARGE SCALE GENOMIC DNA]</scope>
    <source>
        <strain evidence="1 2">NT</strain>
    </source>
</reference>
<proteinExistence type="predicted"/>
<dbReference type="HOGENOM" id="CLU_170941_0_0_9"/>
<evidence type="ECO:0008006" key="3">
    <source>
        <dbReference type="Google" id="ProtNLM"/>
    </source>
</evidence>
<name>A0PY62_CLONN</name>
<evidence type="ECO:0000313" key="2">
    <source>
        <dbReference type="Proteomes" id="UP000008220"/>
    </source>
</evidence>
<dbReference type="InterPro" id="IPR019657">
    <property type="entry name" value="ComFB"/>
</dbReference>
<keyword evidence="2" id="KW-1185">Reference proteome</keyword>
<evidence type="ECO:0000313" key="1">
    <source>
        <dbReference type="EMBL" id="ABK60929.1"/>
    </source>
</evidence>
<dbReference type="Proteomes" id="UP000008220">
    <property type="component" value="Chromosome"/>
</dbReference>
<dbReference type="AlphaFoldDB" id="A0PY62"/>
<dbReference type="Pfam" id="PF10719">
    <property type="entry name" value="ComFB"/>
    <property type="match status" value="1"/>
</dbReference>
<accession>A0PY62</accession>
<dbReference type="STRING" id="386415.NT01CX_1231"/>
<dbReference type="eggNOG" id="ENOG5032ZR4">
    <property type="taxonomic scope" value="Bacteria"/>
</dbReference>